<reference evidence="5 6" key="1">
    <citation type="journal article" date="2006" name="Lancet">
        <title>Complete genome sequence of USA300, an epidemic clone of community-acquired meticillin-resistant Staphylococcus aureus.</title>
        <authorList>
            <person name="Diep B.A."/>
            <person name="Gill S.R."/>
            <person name="Chang R.F."/>
            <person name="Phan T.H."/>
            <person name="Chen J.H."/>
            <person name="Davidson M.G."/>
            <person name="Lin F."/>
            <person name="Lin J."/>
            <person name="Carleton H.A."/>
            <person name="Mongodin E.F."/>
            <person name="Sensabaugh G.F."/>
            <person name="Perdreau-Remington F."/>
        </authorList>
    </citation>
    <scope>NUCLEOTIDE SEQUENCE [LARGE SCALE GENOMIC DNA]</scope>
    <source>
        <strain evidence="6">USA300</strain>
    </source>
</reference>
<evidence type="ECO:0000256" key="4">
    <source>
        <dbReference type="ARBA" id="ARBA00023163"/>
    </source>
</evidence>
<dbReference type="SMR" id="A0A0H2XGL8"/>
<evidence type="ECO:0000256" key="1">
    <source>
        <dbReference type="ARBA" id="ARBA00009437"/>
    </source>
</evidence>
<sequence>MIKLNFNDLEIFITVCEEASINKAAIKLRYAQSNISQRISKLENELGVVLLFRNQKGAKATKAGEEFLAYSKKVLRDTETIKNKMKNNTMSILCSELLFNYLSESEEIMMSNNSINFISSGNIRKAIEKNNYDKVISFIKINDSNYRLSNVDTMKVTLYSNGSNYDKEALLINKDEFCPLRKITLDNKLDSQRVMEIDSLAAIINLVKQGKGKALLPMTFENKRDIVQDISKIFEVNYYTYNHIMHH</sequence>
<dbReference type="EMBL" id="CP000255">
    <property type="protein sequence ID" value="ABD20937.1"/>
    <property type="molecule type" value="Genomic_DNA"/>
</dbReference>
<dbReference type="Pfam" id="PF00126">
    <property type="entry name" value="HTH_1"/>
    <property type="match status" value="1"/>
</dbReference>
<evidence type="ECO:0000313" key="5">
    <source>
        <dbReference type="EMBL" id="ABD20937.1"/>
    </source>
</evidence>
<dbReference type="GO" id="GO:0003700">
    <property type="term" value="F:DNA-binding transcription factor activity"/>
    <property type="evidence" value="ECO:0007669"/>
    <property type="project" value="InterPro"/>
</dbReference>
<dbReference type="GO" id="GO:0000976">
    <property type="term" value="F:transcription cis-regulatory region binding"/>
    <property type="evidence" value="ECO:0007669"/>
    <property type="project" value="TreeGrafter"/>
</dbReference>
<evidence type="ECO:0000256" key="2">
    <source>
        <dbReference type="ARBA" id="ARBA00023015"/>
    </source>
</evidence>
<name>A0A0H2XGL8_STAA3</name>
<keyword evidence="3" id="KW-0238">DNA-binding</keyword>
<keyword evidence="4" id="KW-0804">Transcription</keyword>
<dbReference type="KEGG" id="saa:SAUSA300_0095"/>
<evidence type="ECO:0000313" key="6">
    <source>
        <dbReference type="Proteomes" id="UP000001939"/>
    </source>
</evidence>
<dbReference type="Gene3D" id="1.10.10.10">
    <property type="entry name" value="Winged helix-like DNA-binding domain superfamily/Winged helix DNA-binding domain"/>
    <property type="match status" value="1"/>
</dbReference>
<proteinExistence type="inferred from homology"/>
<accession>A0A0H2XGL8</accession>
<dbReference type="OMA" id="LAVHFFT"/>
<organism evidence="5 6">
    <name type="scientific">Staphylococcus aureus (strain USA300)</name>
    <dbReference type="NCBI Taxonomy" id="367830"/>
    <lineage>
        <taxon>Bacteria</taxon>
        <taxon>Bacillati</taxon>
        <taxon>Bacillota</taxon>
        <taxon>Bacilli</taxon>
        <taxon>Bacillales</taxon>
        <taxon>Staphylococcaceae</taxon>
        <taxon>Staphylococcus</taxon>
    </lineage>
</organism>
<dbReference type="PANTHER" id="PTHR30126:SF93">
    <property type="entry name" value="HTH LYSR-TYPE DOMAIN-CONTAINING PROTEIN"/>
    <property type="match status" value="1"/>
</dbReference>
<gene>
    <name evidence="5" type="ordered locus">SAUSA300_0095</name>
</gene>
<dbReference type="HOGENOM" id="CLU_039613_6_1_9"/>
<dbReference type="FunFam" id="1.10.10.10:FF:000001">
    <property type="entry name" value="LysR family transcriptional regulator"/>
    <property type="match status" value="1"/>
</dbReference>
<protein>
    <submittedName>
        <fullName evidence="5">Transcriptional regulator, LysR family domain protein</fullName>
    </submittedName>
</protein>
<dbReference type="InterPro" id="IPR036388">
    <property type="entry name" value="WH-like_DNA-bd_sf"/>
</dbReference>
<dbReference type="PROSITE" id="PS50931">
    <property type="entry name" value="HTH_LYSR"/>
    <property type="match status" value="1"/>
</dbReference>
<dbReference type="PANTHER" id="PTHR30126">
    <property type="entry name" value="HTH-TYPE TRANSCRIPTIONAL REGULATOR"/>
    <property type="match status" value="1"/>
</dbReference>
<dbReference type="Proteomes" id="UP000001939">
    <property type="component" value="Chromosome"/>
</dbReference>
<dbReference type="PRINTS" id="PR00039">
    <property type="entry name" value="HTHLYSR"/>
</dbReference>
<dbReference type="RefSeq" id="WP_001793250.1">
    <property type="nucleotide sequence ID" value="NZ_CP027476.1"/>
</dbReference>
<dbReference type="AlphaFoldDB" id="A0A0H2XGL8"/>
<dbReference type="InterPro" id="IPR000847">
    <property type="entry name" value="LysR_HTH_N"/>
</dbReference>
<dbReference type="SUPFAM" id="SSF46785">
    <property type="entry name" value="Winged helix' DNA-binding domain"/>
    <property type="match status" value="1"/>
</dbReference>
<keyword evidence="2" id="KW-0805">Transcription regulation</keyword>
<dbReference type="InterPro" id="IPR036390">
    <property type="entry name" value="WH_DNA-bd_sf"/>
</dbReference>
<comment type="similarity">
    <text evidence="1">Belongs to the LysR transcriptional regulatory family.</text>
</comment>
<evidence type="ECO:0000256" key="3">
    <source>
        <dbReference type="ARBA" id="ARBA00023125"/>
    </source>
</evidence>